<keyword evidence="2" id="KW-0472">Membrane</keyword>
<evidence type="ECO:0000256" key="2">
    <source>
        <dbReference type="SAM" id="Phobius"/>
    </source>
</evidence>
<dbReference type="EMBL" id="PQIB02000006">
    <property type="protein sequence ID" value="RLN11960.1"/>
    <property type="molecule type" value="Genomic_DNA"/>
</dbReference>
<keyword evidence="2" id="KW-1133">Transmembrane helix</keyword>
<keyword evidence="2" id="KW-0812">Transmembrane</keyword>
<dbReference type="AlphaFoldDB" id="A0A3L6RYY7"/>
<reference evidence="4" key="1">
    <citation type="journal article" date="2019" name="Nat. Commun.">
        <title>The genome of broomcorn millet.</title>
        <authorList>
            <person name="Zou C."/>
            <person name="Miki D."/>
            <person name="Li D."/>
            <person name="Tang Q."/>
            <person name="Xiao L."/>
            <person name="Rajput S."/>
            <person name="Deng P."/>
            <person name="Jia W."/>
            <person name="Huang R."/>
            <person name="Zhang M."/>
            <person name="Sun Y."/>
            <person name="Hu J."/>
            <person name="Fu X."/>
            <person name="Schnable P.S."/>
            <person name="Li F."/>
            <person name="Zhang H."/>
            <person name="Feng B."/>
            <person name="Zhu X."/>
            <person name="Liu R."/>
            <person name="Schnable J.C."/>
            <person name="Zhu J.-K."/>
            <person name="Zhang H."/>
        </authorList>
    </citation>
    <scope>NUCLEOTIDE SEQUENCE [LARGE SCALE GENOMIC DNA]</scope>
</reference>
<evidence type="ECO:0000313" key="4">
    <source>
        <dbReference type="Proteomes" id="UP000275267"/>
    </source>
</evidence>
<accession>A0A3L6RYY7</accession>
<feature type="transmembrane region" description="Helical" evidence="2">
    <location>
        <begin position="131"/>
        <end position="156"/>
    </location>
</feature>
<feature type="region of interest" description="Disordered" evidence="1">
    <location>
        <begin position="164"/>
        <end position="188"/>
    </location>
</feature>
<feature type="transmembrane region" description="Helical" evidence="2">
    <location>
        <begin position="90"/>
        <end position="111"/>
    </location>
</feature>
<feature type="transmembrane region" description="Helical" evidence="2">
    <location>
        <begin position="45"/>
        <end position="69"/>
    </location>
</feature>
<gene>
    <name evidence="3" type="ORF">C2845_PM09G05910</name>
</gene>
<evidence type="ECO:0000256" key="1">
    <source>
        <dbReference type="SAM" id="MobiDB-lite"/>
    </source>
</evidence>
<comment type="caution">
    <text evidence="3">The sequence shown here is derived from an EMBL/GenBank/DDBJ whole genome shotgun (WGS) entry which is preliminary data.</text>
</comment>
<proteinExistence type="predicted"/>
<sequence>MVSAYAASFADLFLAVTALELFSYLDRQTGAGTTAQAPLLDGAAVVWLPSSPAAAGALTLLVATVAFMYHHLSRAAAPVAGASRRRLSGLVIPVLCASAGTLEYALFVQAAGCAGRGAQARALGLAALRALPAAATAAFLLGMMLIVVIAHVRAGGDGARRYRWRRRRSRAGPGARARPHQHGVRSGGGLMATAIHGADLACSASSGDDASPHPHLPYLSTTGSPRLACYLAAPPCLSFPLSLNPSDQHASKAVKVMEDVADQEYVEVQHVADHEDPASAK</sequence>
<dbReference type="OrthoDB" id="10495257at2759"/>
<protein>
    <submittedName>
        <fullName evidence="3">Uncharacterized protein</fullName>
    </submittedName>
</protein>
<keyword evidence="4" id="KW-1185">Reference proteome</keyword>
<dbReference type="Proteomes" id="UP000275267">
    <property type="component" value="Unassembled WGS sequence"/>
</dbReference>
<feature type="transmembrane region" description="Helical" evidence="2">
    <location>
        <begin position="7"/>
        <end position="25"/>
    </location>
</feature>
<organism evidence="3 4">
    <name type="scientific">Panicum miliaceum</name>
    <name type="common">Proso millet</name>
    <name type="synonym">Broomcorn millet</name>
    <dbReference type="NCBI Taxonomy" id="4540"/>
    <lineage>
        <taxon>Eukaryota</taxon>
        <taxon>Viridiplantae</taxon>
        <taxon>Streptophyta</taxon>
        <taxon>Embryophyta</taxon>
        <taxon>Tracheophyta</taxon>
        <taxon>Spermatophyta</taxon>
        <taxon>Magnoliopsida</taxon>
        <taxon>Liliopsida</taxon>
        <taxon>Poales</taxon>
        <taxon>Poaceae</taxon>
        <taxon>PACMAD clade</taxon>
        <taxon>Panicoideae</taxon>
        <taxon>Panicodae</taxon>
        <taxon>Paniceae</taxon>
        <taxon>Panicinae</taxon>
        <taxon>Panicum</taxon>
        <taxon>Panicum sect. Panicum</taxon>
    </lineage>
</organism>
<name>A0A3L6RYY7_PANMI</name>
<evidence type="ECO:0000313" key="3">
    <source>
        <dbReference type="EMBL" id="RLN11960.1"/>
    </source>
</evidence>